<evidence type="ECO:0000256" key="3">
    <source>
        <dbReference type="SAM" id="SignalP"/>
    </source>
</evidence>
<protein>
    <recommendedName>
        <fullName evidence="6">PEGA domain-containing protein</fullName>
    </recommendedName>
</protein>
<keyword evidence="2" id="KW-1133">Transmembrane helix</keyword>
<feature type="signal peptide" evidence="3">
    <location>
        <begin position="1"/>
        <end position="31"/>
    </location>
</feature>
<feature type="chain" id="PRO_5020823249" description="PEGA domain-containing protein" evidence="3">
    <location>
        <begin position="32"/>
        <end position="349"/>
    </location>
</feature>
<evidence type="ECO:0000256" key="1">
    <source>
        <dbReference type="SAM" id="MobiDB-lite"/>
    </source>
</evidence>
<organism evidence="4 5">
    <name type="scientific">Polyangium fumosum</name>
    <dbReference type="NCBI Taxonomy" id="889272"/>
    <lineage>
        <taxon>Bacteria</taxon>
        <taxon>Pseudomonadati</taxon>
        <taxon>Myxococcota</taxon>
        <taxon>Polyangia</taxon>
        <taxon>Polyangiales</taxon>
        <taxon>Polyangiaceae</taxon>
        <taxon>Polyangium</taxon>
    </lineage>
</organism>
<comment type="caution">
    <text evidence="4">The sequence shown here is derived from an EMBL/GenBank/DDBJ whole genome shotgun (WGS) entry which is preliminary data.</text>
</comment>
<evidence type="ECO:0000313" key="4">
    <source>
        <dbReference type="EMBL" id="TKD00327.1"/>
    </source>
</evidence>
<evidence type="ECO:0008006" key="6">
    <source>
        <dbReference type="Google" id="ProtNLM"/>
    </source>
</evidence>
<evidence type="ECO:0000256" key="2">
    <source>
        <dbReference type="SAM" id="Phobius"/>
    </source>
</evidence>
<proteinExistence type="predicted"/>
<keyword evidence="3" id="KW-0732">Signal</keyword>
<gene>
    <name evidence="4" type="ORF">E8A74_35075</name>
</gene>
<keyword evidence="5" id="KW-1185">Reference proteome</keyword>
<feature type="compositionally biased region" description="Low complexity" evidence="1">
    <location>
        <begin position="193"/>
        <end position="217"/>
    </location>
</feature>
<dbReference type="OrthoDB" id="5506976at2"/>
<keyword evidence="2" id="KW-0812">Transmembrane</keyword>
<dbReference type="Proteomes" id="UP000309215">
    <property type="component" value="Unassembled WGS sequence"/>
</dbReference>
<accession>A0A4U1J006</accession>
<feature type="region of interest" description="Disordered" evidence="1">
    <location>
        <begin position="193"/>
        <end position="231"/>
    </location>
</feature>
<dbReference type="AlphaFoldDB" id="A0A4U1J006"/>
<dbReference type="RefSeq" id="WP_136933443.1">
    <property type="nucleotide sequence ID" value="NZ_SSMQ01000048.1"/>
</dbReference>
<sequence length="349" mass="35602">MTTPVRSLLQITTLVAAPLLAALVIGGVAHADEKDDKARAQKLFVEGRKAIEAGDKANGCAKMRESMGLFAVANTLFNVAQCDEGEGKIAAALEHWERGLALIETQDPRAKVAKERINTLAPRVPRLRIVVPIGQPVSAVVVDGTEFAPSSLSAPLHVEPGEHVIVVRAEGRPDRKHELTLAEKERTEFVATPAAPSAAGVPPTAVVPTASASSTTSEIVPPPPPPPSSSSFRRTAGFVIGGVGVAGLLAAGVTGGVLASRDATIQAACEETGDKKQTCTQSAMDLINGSGPLFVANGIAWGVGAVGVGLGLALVITAPSGKAKDEAQSTAIVPFFVPGGGGASISGRF</sequence>
<keyword evidence="2" id="KW-0472">Membrane</keyword>
<dbReference type="EMBL" id="SSMQ01000048">
    <property type="protein sequence ID" value="TKD00327.1"/>
    <property type="molecule type" value="Genomic_DNA"/>
</dbReference>
<evidence type="ECO:0000313" key="5">
    <source>
        <dbReference type="Proteomes" id="UP000309215"/>
    </source>
</evidence>
<name>A0A4U1J006_9BACT</name>
<feature type="transmembrane region" description="Helical" evidence="2">
    <location>
        <begin position="294"/>
        <end position="316"/>
    </location>
</feature>
<reference evidence="4 5" key="1">
    <citation type="submission" date="2019-04" db="EMBL/GenBank/DDBJ databases">
        <authorList>
            <person name="Li Y."/>
            <person name="Wang J."/>
        </authorList>
    </citation>
    <scope>NUCLEOTIDE SEQUENCE [LARGE SCALE GENOMIC DNA]</scope>
    <source>
        <strain evidence="4 5">DSM 14668</strain>
    </source>
</reference>